<organism evidence="1 2">
    <name type="scientific">Mannheimia varigena USDA-ARS-USMARC-1296</name>
    <dbReference type="NCBI Taxonomy" id="1433287"/>
    <lineage>
        <taxon>Bacteria</taxon>
        <taxon>Pseudomonadati</taxon>
        <taxon>Pseudomonadota</taxon>
        <taxon>Gammaproteobacteria</taxon>
        <taxon>Pasteurellales</taxon>
        <taxon>Pasteurellaceae</taxon>
        <taxon>Mannheimia</taxon>
    </lineage>
</organism>
<dbReference type="Proteomes" id="UP000066995">
    <property type="component" value="Chromosome"/>
</dbReference>
<proteinExistence type="predicted"/>
<sequence>MKELKFTDNIIINSSEIQNWLEQFNKDKLDKEIAIKILKQLRFFTISDFNIFIKQSLTDLVRKISKDRTKLAIYPS</sequence>
<dbReference type="PATRIC" id="fig|1433287.3.peg.1447"/>
<dbReference type="STRING" id="1433287.X808_14460"/>
<name>W0QFF0_9PAST</name>
<dbReference type="HOGENOM" id="CLU_2650175_0_0_6"/>
<accession>W0QFF0</accession>
<evidence type="ECO:0000313" key="1">
    <source>
        <dbReference type="EMBL" id="AHG75968.1"/>
    </source>
</evidence>
<keyword evidence="2" id="KW-1185">Reference proteome</keyword>
<reference evidence="1 2" key="1">
    <citation type="submission" date="2013-12" db="EMBL/GenBank/DDBJ databases">
        <title>Annotation of the Mannheimia varigena USDA-ARS-USMARC-1296 complete genome.</title>
        <authorList>
            <person name="Harhay G.P."/>
            <person name="Clawson M.L."/>
            <person name="Murray R.W."/>
            <person name="Lubbers B.V."/>
            <person name="Heaton M.P."/>
            <person name="Chitko-Mckown C.G."/>
            <person name="Harhay D.M."/>
            <person name="Smith T.P.L."/>
        </authorList>
    </citation>
    <scope>NUCLEOTIDE SEQUENCE [LARGE SCALE GENOMIC DNA]</scope>
    <source>
        <strain evidence="1 2">USDA-ARS-USMARC-1296</strain>
    </source>
</reference>
<dbReference type="AlphaFoldDB" id="W0QFF0"/>
<evidence type="ECO:0000313" key="2">
    <source>
        <dbReference type="Proteomes" id="UP000066995"/>
    </source>
</evidence>
<dbReference type="EMBL" id="CP006943">
    <property type="protein sequence ID" value="AHG75968.1"/>
    <property type="molecule type" value="Genomic_DNA"/>
</dbReference>
<protein>
    <submittedName>
        <fullName evidence="1">Uncharacterized protein</fullName>
    </submittedName>
</protein>
<gene>
    <name evidence="1" type="ORF">X808_14460</name>
</gene>
<dbReference type="KEGG" id="mvi:X808_14460"/>
<dbReference type="RefSeq" id="WP_025217672.1">
    <property type="nucleotide sequence ID" value="NZ_CP006943.1"/>
</dbReference>